<evidence type="ECO:0000256" key="1">
    <source>
        <dbReference type="ARBA" id="ARBA00022723"/>
    </source>
</evidence>
<proteinExistence type="predicted"/>
<feature type="non-terminal residue" evidence="9">
    <location>
        <position position="1"/>
    </location>
</feature>
<protein>
    <submittedName>
        <fullName evidence="9">Dof-type domain-containing protein</fullName>
    </submittedName>
</protein>
<keyword evidence="5" id="KW-0804">Transcription</keyword>
<dbReference type="Proteomes" id="UP000485058">
    <property type="component" value="Unassembled WGS sequence"/>
</dbReference>
<dbReference type="EMBL" id="BLLF01003964">
    <property type="protein sequence ID" value="GFH28624.1"/>
    <property type="molecule type" value="Genomic_DNA"/>
</dbReference>
<dbReference type="Pfam" id="PF02701">
    <property type="entry name" value="Zn_ribbon_Dof"/>
    <property type="match status" value="1"/>
</dbReference>
<dbReference type="GO" id="GO:0046872">
    <property type="term" value="F:metal ion binding"/>
    <property type="evidence" value="ECO:0007669"/>
    <property type="project" value="UniProtKB-KW"/>
</dbReference>
<organism evidence="9 10">
    <name type="scientific">Haematococcus lacustris</name>
    <name type="common">Green alga</name>
    <name type="synonym">Haematococcus pluvialis</name>
    <dbReference type="NCBI Taxonomy" id="44745"/>
    <lineage>
        <taxon>Eukaryota</taxon>
        <taxon>Viridiplantae</taxon>
        <taxon>Chlorophyta</taxon>
        <taxon>core chlorophytes</taxon>
        <taxon>Chlorophyceae</taxon>
        <taxon>CS clade</taxon>
        <taxon>Chlamydomonadales</taxon>
        <taxon>Haematococcaceae</taxon>
        <taxon>Haematococcus</taxon>
    </lineage>
</organism>
<keyword evidence="2" id="KW-0862">Zinc</keyword>
<evidence type="ECO:0000256" key="3">
    <source>
        <dbReference type="ARBA" id="ARBA00023015"/>
    </source>
</evidence>
<feature type="region of interest" description="Disordered" evidence="7">
    <location>
        <begin position="1"/>
        <end position="52"/>
    </location>
</feature>
<accession>A0A6A0A8W8</accession>
<evidence type="ECO:0000313" key="9">
    <source>
        <dbReference type="EMBL" id="GFH28624.1"/>
    </source>
</evidence>
<sequence length="191" mass="18963">MPSMSPSSKKSGRGKYTAGDAADGSGSGSGKDARGARPKPPRPETVEPCPRCQSSDTKFCYYNNYNVNQPRFYCKLNYVNLAAAGFGAYNPAASASLAGWGGLSGGGAGLYGGLQGGGAASSWGGVNTANSTAGLLDWSNCLGSGSMPSFSTQPAPAPPQPASAASSLMPGHSQQLVGSSLVSGAGLDGLS</sequence>
<dbReference type="AlphaFoldDB" id="A0A6A0A8W8"/>
<evidence type="ECO:0000256" key="6">
    <source>
        <dbReference type="ARBA" id="ARBA00023242"/>
    </source>
</evidence>
<dbReference type="InterPro" id="IPR045174">
    <property type="entry name" value="Dof"/>
</dbReference>
<name>A0A6A0A8W8_HAELA</name>
<evidence type="ECO:0000313" key="10">
    <source>
        <dbReference type="Proteomes" id="UP000485058"/>
    </source>
</evidence>
<feature type="compositionally biased region" description="Basic and acidic residues" evidence="7">
    <location>
        <begin position="31"/>
        <end position="45"/>
    </location>
</feature>
<keyword evidence="4" id="KW-0238">DNA-binding</keyword>
<evidence type="ECO:0000256" key="7">
    <source>
        <dbReference type="SAM" id="MobiDB-lite"/>
    </source>
</evidence>
<dbReference type="GO" id="GO:0003677">
    <property type="term" value="F:DNA binding"/>
    <property type="evidence" value="ECO:0007669"/>
    <property type="project" value="UniProtKB-KW"/>
</dbReference>
<dbReference type="PROSITE" id="PS50884">
    <property type="entry name" value="ZF_DOF_2"/>
    <property type="match status" value="1"/>
</dbReference>
<dbReference type="GO" id="GO:0003700">
    <property type="term" value="F:DNA-binding transcription factor activity"/>
    <property type="evidence" value="ECO:0007669"/>
    <property type="project" value="InterPro"/>
</dbReference>
<keyword evidence="1" id="KW-0479">Metal-binding</keyword>
<dbReference type="InterPro" id="IPR003851">
    <property type="entry name" value="Znf_Dof"/>
</dbReference>
<keyword evidence="10" id="KW-1185">Reference proteome</keyword>
<evidence type="ECO:0000256" key="2">
    <source>
        <dbReference type="ARBA" id="ARBA00022833"/>
    </source>
</evidence>
<dbReference type="PANTHER" id="PTHR31089">
    <property type="entry name" value="CYCLIC DOF FACTOR 2"/>
    <property type="match status" value="1"/>
</dbReference>
<keyword evidence="3" id="KW-0805">Transcription regulation</keyword>
<reference evidence="9 10" key="1">
    <citation type="submission" date="2020-02" db="EMBL/GenBank/DDBJ databases">
        <title>Draft genome sequence of Haematococcus lacustris strain NIES-144.</title>
        <authorList>
            <person name="Morimoto D."/>
            <person name="Nakagawa S."/>
            <person name="Yoshida T."/>
            <person name="Sawayama S."/>
        </authorList>
    </citation>
    <scope>NUCLEOTIDE SEQUENCE [LARGE SCALE GENOMIC DNA]</scope>
    <source>
        <strain evidence="9 10">NIES-144</strain>
    </source>
</reference>
<feature type="domain" description="Dof-type" evidence="8">
    <location>
        <begin position="47"/>
        <end position="101"/>
    </location>
</feature>
<keyword evidence="6" id="KW-0539">Nucleus</keyword>
<evidence type="ECO:0000256" key="4">
    <source>
        <dbReference type="ARBA" id="ARBA00023125"/>
    </source>
</evidence>
<gene>
    <name evidence="9" type="ORF">HaLaN_27148</name>
</gene>
<dbReference type="PANTHER" id="PTHR31089:SF1">
    <property type="entry name" value="CYCLIC DOF FACTOR 3"/>
    <property type="match status" value="1"/>
</dbReference>
<comment type="caution">
    <text evidence="9">The sequence shown here is derived from an EMBL/GenBank/DDBJ whole genome shotgun (WGS) entry which is preliminary data.</text>
</comment>
<evidence type="ECO:0000256" key="5">
    <source>
        <dbReference type="ARBA" id="ARBA00023163"/>
    </source>
</evidence>
<feature type="region of interest" description="Disordered" evidence="7">
    <location>
        <begin position="147"/>
        <end position="172"/>
    </location>
</feature>
<evidence type="ECO:0000259" key="8">
    <source>
        <dbReference type="PROSITE" id="PS50884"/>
    </source>
</evidence>